<reference evidence="2 3" key="1">
    <citation type="journal article" date="2020" name="Microb. Ecol.">
        <title>Ecogenomics of the Marine Benthic Filamentous Cyanobacterium Adonisia.</title>
        <authorList>
            <person name="Walter J.M."/>
            <person name="Coutinho F.H."/>
            <person name="Leomil L."/>
            <person name="Hargreaves P.I."/>
            <person name="Campeao M.E."/>
            <person name="Vieira V.V."/>
            <person name="Silva B.S."/>
            <person name="Fistarol G.O."/>
            <person name="Salomon P.S."/>
            <person name="Sawabe T."/>
            <person name="Mino S."/>
            <person name="Hosokawa M."/>
            <person name="Miyashita H."/>
            <person name="Maruyama F."/>
            <person name="van Verk M.C."/>
            <person name="Dutilh B.E."/>
            <person name="Thompson C.C."/>
            <person name="Thompson F.L."/>
        </authorList>
    </citation>
    <scope>NUCLEOTIDE SEQUENCE [LARGE SCALE GENOMIC DNA]</scope>
    <source>
        <strain evidence="2 3">CCMR0082</strain>
    </source>
</reference>
<organism evidence="2 3">
    <name type="scientific">Adonisia turfae CCMR0082</name>
    <dbReference type="NCBI Taxonomy" id="2304604"/>
    <lineage>
        <taxon>Bacteria</taxon>
        <taxon>Bacillati</taxon>
        <taxon>Cyanobacteriota</taxon>
        <taxon>Adonisia</taxon>
        <taxon>Adonisia turfae</taxon>
    </lineage>
</organism>
<proteinExistence type="predicted"/>
<dbReference type="Proteomes" id="UP000473574">
    <property type="component" value="Unassembled WGS sequence"/>
</dbReference>
<keyword evidence="1" id="KW-0472">Membrane</keyword>
<evidence type="ECO:0000313" key="3">
    <source>
        <dbReference type="Proteomes" id="UP000473574"/>
    </source>
</evidence>
<protein>
    <submittedName>
        <fullName evidence="2">Uncharacterized protein</fullName>
    </submittedName>
</protein>
<dbReference type="InterPro" id="IPR029058">
    <property type="entry name" value="AB_hydrolase_fold"/>
</dbReference>
<accession>A0A6M0SH77</accession>
<dbReference type="SUPFAM" id="SSF53474">
    <property type="entry name" value="alpha/beta-Hydrolases"/>
    <property type="match status" value="1"/>
</dbReference>
<comment type="caution">
    <text evidence="2">The sequence shown here is derived from an EMBL/GenBank/DDBJ whole genome shotgun (WGS) entry which is preliminary data.</text>
</comment>
<gene>
    <name evidence="2" type="ORF">D0962_34810</name>
</gene>
<dbReference type="EMBL" id="QZCE01000002">
    <property type="protein sequence ID" value="NEZ67867.1"/>
    <property type="molecule type" value="Genomic_DNA"/>
</dbReference>
<feature type="transmembrane region" description="Helical" evidence="1">
    <location>
        <begin position="9"/>
        <end position="28"/>
    </location>
</feature>
<keyword evidence="1" id="KW-0812">Transmembrane</keyword>
<evidence type="ECO:0000313" key="2">
    <source>
        <dbReference type="EMBL" id="NEZ67867.1"/>
    </source>
</evidence>
<keyword evidence="1" id="KW-1133">Transmembrane helix</keyword>
<dbReference type="AlphaFoldDB" id="A0A6M0SH77"/>
<evidence type="ECO:0000256" key="1">
    <source>
        <dbReference type="SAM" id="Phobius"/>
    </source>
</evidence>
<name>A0A6M0SH77_9CYAN</name>
<dbReference type="Gene3D" id="3.40.50.1820">
    <property type="entry name" value="alpha/beta hydrolase"/>
    <property type="match status" value="1"/>
</dbReference>
<sequence>MIMKKDVNFFLKVLIIPLIMAASAIIGLKSTNAQQETNDAVTTSTEPTSDESTCVLRSNNIEVKLPISYSEDHTYPALIILPFTGGTPASYFRGSFAEKFETRVENPFVVILFDIQGSANDYTPPENFGPAIERCEQLVLAQLEDLVPQYRIDESRIALAGSSLGGDFSWSLSLRNADFFKGAVVINSRSGDRVCVSGMRQLAENNARFFLASSEEDPKSRLPSMRQSVEELTQYNIAHRFEVIPTHETDPERGYGPSELRTEILMQGVDFVLFGD</sequence>